<gene>
    <name evidence="2" type="ORF">B0I31_11311</name>
</gene>
<name>A0A2P8I1J4_SACCR</name>
<reference evidence="2 3" key="1">
    <citation type="submission" date="2018-03" db="EMBL/GenBank/DDBJ databases">
        <title>Genomic Encyclopedia of Type Strains, Phase III (KMG-III): the genomes of soil and plant-associated and newly described type strains.</title>
        <authorList>
            <person name="Whitman W."/>
        </authorList>
    </citation>
    <scope>NUCLEOTIDE SEQUENCE [LARGE SCALE GENOMIC DNA]</scope>
    <source>
        <strain evidence="2 3">CGMCC 4.7097</strain>
    </source>
</reference>
<dbReference type="Proteomes" id="UP000241118">
    <property type="component" value="Unassembled WGS sequence"/>
</dbReference>
<dbReference type="AlphaFoldDB" id="A0A2P8I1J4"/>
<keyword evidence="1" id="KW-1133">Transmembrane helix</keyword>
<comment type="caution">
    <text evidence="2">The sequence shown here is derived from an EMBL/GenBank/DDBJ whole genome shotgun (WGS) entry which is preliminary data.</text>
</comment>
<dbReference type="RefSeq" id="WP_106618903.1">
    <property type="nucleotide sequence ID" value="NZ_PYAX01000013.1"/>
</dbReference>
<feature type="transmembrane region" description="Helical" evidence="1">
    <location>
        <begin position="30"/>
        <end position="49"/>
    </location>
</feature>
<proteinExistence type="predicted"/>
<keyword evidence="3" id="KW-1185">Reference proteome</keyword>
<keyword evidence="1" id="KW-0472">Membrane</keyword>
<feature type="transmembrane region" description="Helical" evidence="1">
    <location>
        <begin position="105"/>
        <end position="130"/>
    </location>
</feature>
<organism evidence="2 3">
    <name type="scientific">Saccharothrix carnea</name>
    <dbReference type="NCBI Taxonomy" id="1280637"/>
    <lineage>
        <taxon>Bacteria</taxon>
        <taxon>Bacillati</taxon>
        <taxon>Actinomycetota</taxon>
        <taxon>Actinomycetes</taxon>
        <taxon>Pseudonocardiales</taxon>
        <taxon>Pseudonocardiaceae</taxon>
        <taxon>Saccharothrix</taxon>
    </lineage>
</organism>
<evidence type="ECO:0000313" key="2">
    <source>
        <dbReference type="EMBL" id="PSL52339.1"/>
    </source>
</evidence>
<evidence type="ECO:0000313" key="3">
    <source>
        <dbReference type="Proteomes" id="UP000241118"/>
    </source>
</evidence>
<keyword evidence="1" id="KW-0812">Transmembrane</keyword>
<accession>A0A2P8I1J4</accession>
<sequence length="174" mass="18968">MSYPPPPLPPRYLWIPAPHAHRIRTTCRRVALLLITACLVLVPLLALLGGQLPPVYPALGFFSWTLTGTSVVMVVLAGVFLLTARRHVSAEHLDLRKVGELRSGIVVAWALSLFMTMSAFSGLSLGVSMAPISEPRDISWPGVWTLMLLLTMPLVLTSIALVTGRRLLGSPQLR</sequence>
<feature type="transmembrane region" description="Helical" evidence="1">
    <location>
        <begin position="142"/>
        <end position="164"/>
    </location>
</feature>
<dbReference type="EMBL" id="PYAX01000013">
    <property type="protein sequence ID" value="PSL52339.1"/>
    <property type="molecule type" value="Genomic_DNA"/>
</dbReference>
<protein>
    <submittedName>
        <fullName evidence="2">Uncharacterized protein</fullName>
    </submittedName>
</protein>
<evidence type="ECO:0000256" key="1">
    <source>
        <dbReference type="SAM" id="Phobius"/>
    </source>
</evidence>
<feature type="transmembrane region" description="Helical" evidence="1">
    <location>
        <begin position="61"/>
        <end position="84"/>
    </location>
</feature>
<dbReference type="OrthoDB" id="3696222at2"/>